<gene>
    <name evidence="12" type="ORF">BJ993_000597</name>
</gene>
<feature type="compositionally biased region" description="Low complexity" evidence="9">
    <location>
        <begin position="416"/>
        <end position="439"/>
    </location>
</feature>
<sequence length="757" mass="77958">MARIPGVGDSLGPYRITRQLGAGGMGVVFEAVEEGLGRRVALKVLAVQLAEEPEFRSRFLREATVLARSDSPHIIQVYSHGEHDGVLYLATQFVPGGDLAARVASDGLPPADSALDLAAQVASALADAHAVGVVHRDVKPHNVLLRAGQDQVHAYLCDFGIARDDESSLTSSGVVAGTYAYLAPERFRGEPATAASDIYALGCLVWFLLTGRAPYDGGPVQLATQHEFSPIPQLPGAPAQLNAFLRRAMAKDPAARHPSAGAAAAHLRAIRAAGGLPSGQFVAPPQPPVPSYPSSAGSAGSYPPAPPTSPIPSVGSHPSAPSYPSAPSTASVPQAPPPQPVPRPAPHPTPLMPPGRDEPRRRTGLVAALVVLAVLLGVGGGVGWSLLRDDGKGDGSTGDGGDSPSAAGSATGGSSPGSSDSPRSAGAPGPIDGPIAPADVNGDGFDDTILLDDLDDETVVLLSDPRSQSGFGAQQRWSTSAYGDALVVRGDFNGDGWADLALAEPGLVRVAASNGARFSKPVEWATPDLPDEFRVTAGDFDADGQDDLAFLTGAGTGAISIEVALADGTGFRTPESWAGIDGWTYEDMRIGAADVDGDGRADFVEMGQPPEGGIDIRVFASLAGGTFDANRGWFSARDWSWNTTRIGLGDVDADGDADVVALRDFGGDGLGVATLLSDGTRLEEDDEVVIGDLAFDRTRSVAGDTDGDGTTDLVLVDRNTAEARRYARTSDGFTETGSTSVDAHVDEDGSILVGVSR</sequence>
<feature type="domain" description="Protein kinase" evidence="11">
    <location>
        <begin position="14"/>
        <end position="269"/>
    </location>
</feature>
<dbReference type="GO" id="GO:0005524">
    <property type="term" value="F:ATP binding"/>
    <property type="evidence" value="ECO:0007669"/>
    <property type="project" value="UniProtKB-UniRule"/>
</dbReference>
<evidence type="ECO:0000256" key="2">
    <source>
        <dbReference type="ARBA" id="ARBA00022527"/>
    </source>
</evidence>
<feature type="compositionally biased region" description="Low complexity" evidence="9">
    <location>
        <begin position="311"/>
        <end position="333"/>
    </location>
</feature>
<keyword evidence="5 8" id="KW-0547">Nucleotide-binding</keyword>
<evidence type="ECO:0000256" key="9">
    <source>
        <dbReference type="SAM" id="MobiDB-lite"/>
    </source>
</evidence>
<keyword evidence="10" id="KW-0812">Transmembrane</keyword>
<accession>A0A7Z0CM49</accession>
<dbReference type="RefSeq" id="WP_179647678.1">
    <property type="nucleotide sequence ID" value="NZ_JACBZM010000001.1"/>
</dbReference>
<dbReference type="PROSITE" id="PS00108">
    <property type="entry name" value="PROTEIN_KINASE_ST"/>
    <property type="match status" value="1"/>
</dbReference>
<evidence type="ECO:0000256" key="8">
    <source>
        <dbReference type="PROSITE-ProRule" id="PRU10141"/>
    </source>
</evidence>
<keyword evidence="10" id="KW-1133">Transmembrane helix</keyword>
<dbReference type="GO" id="GO:0004674">
    <property type="term" value="F:protein serine/threonine kinase activity"/>
    <property type="evidence" value="ECO:0007669"/>
    <property type="project" value="UniProtKB-KW"/>
</dbReference>
<dbReference type="AlphaFoldDB" id="A0A7Z0CM49"/>
<feature type="compositionally biased region" description="Low complexity" evidence="9">
    <location>
        <begin position="292"/>
        <end position="302"/>
    </location>
</feature>
<dbReference type="EMBL" id="JACBZM010000001">
    <property type="protein sequence ID" value="NYI43517.1"/>
    <property type="molecule type" value="Genomic_DNA"/>
</dbReference>
<dbReference type="SUPFAM" id="SSF56112">
    <property type="entry name" value="Protein kinase-like (PK-like)"/>
    <property type="match status" value="1"/>
</dbReference>
<dbReference type="PANTHER" id="PTHR43289:SF6">
    <property type="entry name" value="SERINE_THREONINE-PROTEIN KINASE NEKL-3"/>
    <property type="match status" value="1"/>
</dbReference>
<dbReference type="PROSITE" id="PS00107">
    <property type="entry name" value="PROTEIN_KINASE_ATP"/>
    <property type="match status" value="1"/>
</dbReference>
<dbReference type="SUPFAM" id="SSF69318">
    <property type="entry name" value="Integrin alpha N-terminal domain"/>
    <property type="match status" value="1"/>
</dbReference>
<dbReference type="EC" id="2.7.11.1" evidence="1"/>
<feature type="region of interest" description="Disordered" evidence="9">
    <location>
        <begin position="392"/>
        <end position="442"/>
    </location>
</feature>
<evidence type="ECO:0000313" key="12">
    <source>
        <dbReference type="EMBL" id="NYI43517.1"/>
    </source>
</evidence>
<evidence type="ECO:0000256" key="3">
    <source>
        <dbReference type="ARBA" id="ARBA00022679"/>
    </source>
</evidence>
<keyword evidence="6 12" id="KW-0418">Kinase</keyword>
<dbReference type="Pfam" id="PF00069">
    <property type="entry name" value="Pkinase"/>
    <property type="match status" value="1"/>
</dbReference>
<keyword evidence="2 12" id="KW-0723">Serine/threonine-protein kinase</keyword>
<feature type="transmembrane region" description="Helical" evidence="10">
    <location>
        <begin position="365"/>
        <end position="387"/>
    </location>
</feature>
<keyword evidence="7 8" id="KW-0067">ATP-binding</keyword>
<dbReference type="InterPro" id="IPR013517">
    <property type="entry name" value="FG-GAP"/>
</dbReference>
<dbReference type="Gene3D" id="3.30.200.20">
    <property type="entry name" value="Phosphorylase Kinase, domain 1"/>
    <property type="match status" value="1"/>
</dbReference>
<keyword evidence="10" id="KW-0472">Membrane</keyword>
<evidence type="ECO:0000256" key="6">
    <source>
        <dbReference type="ARBA" id="ARBA00022777"/>
    </source>
</evidence>
<dbReference type="SMART" id="SM00220">
    <property type="entry name" value="S_TKc"/>
    <property type="match status" value="1"/>
</dbReference>
<dbReference type="InterPro" id="IPR017441">
    <property type="entry name" value="Protein_kinase_ATP_BS"/>
</dbReference>
<proteinExistence type="predicted"/>
<dbReference type="CDD" id="cd14014">
    <property type="entry name" value="STKc_PknB_like"/>
    <property type="match status" value="1"/>
</dbReference>
<feature type="binding site" evidence="8">
    <location>
        <position position="43"/>
    </location>
    <ligand>
        <name>ATP</name>
        <dbReference type="ChEBI" id="CHEBI:30616"/>
    </ligand>
</feature>
<name>A0A7Z0CM49_9ACTN</name>
<evidence type="ECO:0000256" key="10">
    <source>
        <dbReference type="SAM" id="Phobius"/>
    </source>
</evidence>
<dbReference type="InterPro" id="IPR000719">
    <property type="entry name" value="Prot_kinase_dom"/>
</dbReference>
<keyword evidence="3" id="KW-0808">Transferase</keyword>
<dbReference type="PANTHER" id="PTHR43289">
    <property type="entry name" value="MITOGEN-ACTIVATED PROTEIN KINASE KINASE KINASE 20-RELATED"/>
    <property type="match status" value="1"/>
</dbReference>
<dbReference type="Gene3D" id="1.10.510.10">
    <property type="entry name" value="Transferase(Phosphotransferase) domain 1"/>
    <property type="match status" value="1"/>
</dbReference>
<comment type="caution">
    <text evidence="12">The sequence shown here is derived from an EMBL/GenBank/DDBJ whole genome shotgun (WGS) entry which is preliminary data.</text>
</comment>
<dbReference type="Pfam" id="PF13517">
    <property type="entry name" value="FG-GAP_3"/>
    <property type="match status" value="1"/>
</dbReference>
<dbReference type="InterPro" id="IPR028994">
    <property type="entry name" value="Integrin_alpha_N"/>
</dbReference>
<evidence type="ECO:0000313" key="13">
    <source>
        <dbReference type="Proteomes" id="UP000562045"/>
    </source>
</evidence>
<evidence type="ECO:0000256" key="1">
    <source>
        <dbReference type="ARBA" id="ARBA00012513"/>
    </source>
</evidence>
<dbReference type="Gene3D" id="2.130.10.130">
    <property type="entry name" value="Integrin alpha, N-terminal"/>
    <property type="match status" value="1"/>
</dbReference>
<protein>
    <recommendedName>
        <fullName evidence="1">non-specific serine/threonine protein kinase</fullName>
        <ecNumber evidence="1">2.7.11.1</ecNumber>
    </recommendedName>
</protein>
<evidence type="ECO:0000256" key="5">
    <source>
        <dbReference type="ARBA" id="ARBA00022741"/>
    </source>
</evidence>
<reference evidence="12 13" key="1">
    <citation type="submission" date="2020-07" db="EMBL/GenBank/DDBJ databases">
        <title>Sequencing the genomes of 1000 actinobacteria strains.</title>
        <authorList>
            <person name="Klenk H.-P."/>
        </authorList>
    </citation>
    <scope>NUCLEOTIDE SEQUENCE [LARGE SCALE GENOMIC DNA]</scope>
    <source>
        <strain evidence="12 13">DSM 15131</strain>
    </source>
</reference>
<dbReference type="InterPro" id="IPR008271">
    <property type="entry name" value="Ser/Thr_kinase_AS"/>
</dbReference>
<evidence type="ECO:0000256" key="7">
    <source>
        <dbReference type="ARBA" id="ARBA00022840"/>
    </source>
</evidence>
<feature type="region of interest" description="Disordered" evidence="9">
    <location>
        <begin position="278"/>
        <end position="360"/>
    </location>
</feature>
<feature type="compositionally biased region" description="Pro residues" evidence="9">
    <location>
        <begin position="334"/>
        <end position="353"/>
    </location>
</feature>
<evidence type="ECO:0000256" key="4">
    <source>
        <dbReference type="ARBA" id="ARBA00022729"/>
    </source>
</evidence>
<dbReference type="Proteomes" id="UP000562045">
    <property type="component" value="Unassembled WGS sequence"/>
</dbReference>
<keyword evidence="4" id="KW-0732">Signal</keyword>
<organism evidence="12 13">
    <name type="scientific">Nocardioides aromaticivorans</name>
    <dbReference type="NCBI Taxonomy" id="200618"/>
    <lineage>
        <taxon>Bacteria</taxon>
        <taxon>Bacillati</taxon>
        <taxon>Actinomycetota</taxon>
        <taxon>Actinomycetes</taxon>
        <taxon>Propionibacteriales</taxon>
        <taxon>Nocardioidaceae</taxon>
        <taxon>Nocardioides</taxon>
    </lineage>
</organism>
<dbReference type="InterPro" id="IPR011009">
    <property type="entry name" value="Kinase-like_dom_sf"/>
</dbReference>
<evidence type="ECO:0000259" key="11">
    <source>
        <dbReference type="PROSITE" id="PS50011"/>
    </source>
</evidence>
<dbReference type="PROSITE" id="PS50011">
    <property type="entry name" value="PROTEIN_KINASE_DOM"/>
    <property type="match status" value="1"/>
</dbReference>